<name>A0ABM1SGR8_LIMPO</name>
<dbReference type="GeneID" id="106460401"/>
<proteinExistence type="inferred from homology"/>
<dbReference type="PANTHER" id="PTHR43615">
    <property type="entry name" value="PHOSPHOENOLPYRUVATE SYNTHASE-RELATED"/>
    <property type="match status" value="1"/>
</dbReference>
<evidence type="ECO:0000313" key="5">
    <source>
        <dbReference type="RefSeq" id="XP_022242823.1"/>
    </source>
</evidence>
<dbReference type="InterPro" id="IPR008279">
    <property type="entry name" value="PEP-util_enz_mobile_dom"/>
</dbReference>
<feature type="domain" description="Pyruvate phosphate dikinase AMP/ATP-binding" evidence="3">
    <location>
        <begin position="393"/>
        <end position="707"/>
    </location>
</feature>
<evidence type="ECO:0000313" key="4">
    <source>
        <dbReference type="Proteomes" id="UP000694941"/>
    </source>
</evidence>
<organism evidence="4 5">
    <name type="scientific">Limulus polyphemus</name>
    <name type="common">Atlantic horseshoe crab</name>
    <dbReference type="NCBI Taxonomy" id="6850"/>
    <lineage>
        <taxon>Eukaryota</taxon>
        <taxon>Metazoa</taxon>
        <taxon>Ecdysozoa</taxon>
        <taxon>Arthropoda</taxon>
        <taxon>Chelicerata</taxon>
        <taxon>Merostomata</taxon>
        <taxon>Xiphosura</taxon>
        <taxon>Limulidae</taxon>
        <taxon>Limulus</taxon>
    </lineage>
</organism>
<dbReference type="InterPro" id="IPR013815">
    <property type="entry name" value="ATP_grasp_subdomain_1"/>
</dbReference>
<dbReference type="Gene3D" id="3.30.1490.20">
    <property type="entry name" value="ATP-grasp fold, A domain"/>
    <property type="match status" value="1"/>
</dbReference>
<sequence>MKQKFLRLRFRDVTTNYLGEIKYRVLASEEERELENPKVLKKSNEFEEVFFCGTNPAGNYIILKITRRQNQATEVQLHMKYGENGYYQLPFNPESNNCAKKDEFDTAGVHVKCLEPLRRWRIAYNGLLRKVQSSRLPETQEDIHVRFSFIWAVTSLPFDFMTDMWPDLTSEAAAQSFWKFLTCDKISDTLDRYEQWGQWKGIINVDDQGDEELILWGVKARHFGIEDWTQYDRYLRMYGYMEDGMVFNVGLLPIPGLSTHIHCGYIVLPSRKVCPLEDCDLSLPSSAEFSQQWIVNCCADGKRYQIKVKPGDMSLKEFNGPQWEYCQFLRSAVLSIDGQTGQGIVQLGQRNETPKRETTSMKKRFLMESDIIQSKKMPLVLDLTDKLCQNISVAGGKGTSVACLMQLKEECLQFQVPEGFVLSTAAYNRHLASHPILRQCIGDIQKAISSQDTEILRKACASAVTEFHNTDIAVDLKDEITKVLKRIFRRHVDELCLAVRSSDVCEDGSEISAAGQMETILGVKGLTEIWSSIIQCWASSVAFKVVQYRRQNGQAIEPNMAVVIQEMVPSQVSGVMFTVHPVTGHPSFISLSANYGLGESVVSAAAEPDTITLRKTKEGGVVLHEQLLGKKKIKYQISEKGGTLESEVSQSDSEKCCLSTVDIEKLGRLGILVESAFGSARDIEWAVNEGQVYLLQARPVTREDKVTEYELVHGLDDGVIIEKEFFTTANVGEVFPGATSPLTLTGELRALATSFLLYFHQCQGSWHPFLSLFPKEIIVSNNRTIFIIEEALMRDYEKGDSSLSRMWELGVFGRLVEERDQIRDLAVHRFGYMPNYVKQRMLICVIWDSLFMDMTLRTIKKKIFNYTIPEEMKSSSWKMYNYVSRIFTIMSEVCMSHAMSTTVSSFFDSVLFGQLLDQYQDNIEELIKDVSVLLSVGNGVESAGIPSHIQDLATEILNTGAATMFTSVSVEEALNWLRKDRGRAGTTYKNFISTHGHRCWKEFDVMSATWEEDPRSLVQTLQNLLKTSGEKRAAKINMTVDEAIRHTRYKSGFLGRFYFRRVVSLARWAVVKRENSKSILIKSVDHCRKAYRYLEKLMIKEGRLPERGLLYFLTHEEIGELLRTRSAHLLSIASKRRRMHAKLDTMIFPEIMVGQPKPITAESYITDEINAEELRGVTVCQGVVKGPARVVLQLEEAHSLQAGDILVTFSTDVGWSPYFPLLSGIVTEIGGLISHGAVVAREYGLPSIVGVRGATAVLKSGDIVVLDATRGILQKIKDVAPE</sequence>
<dbReference type="SUPFAM" id="SSF52009">
    <property type="entry name" value="Phosphohistidine domain"/>
    <property type="match status" value="1"/>
</dbReference>
<dbReference type="InterPro" id="IPR036637">
    <property type="entry name" value="Phosphohistidine_dom_sf"/>
</dbReference>
<dbReference type="PANTHER" id="PTHR43615:SF1">
    <property type="entry name" value="PPDK_N DOMAIN-CONTAINING PROTEIN"/>
    <property type="match status" value="1"/>
</dbReference>
<evidence type="ECO:0000259" key="2">
    <source>
        <dbReference type="Pfam" id="PF00391"/>
    </source>
</evidence>
<reference evidence="5" key="1">
    <citation type="submission" date="2025-08" db="UniProtKB">
        <authorList>
            <consortium name="RefSeq"/>
        </authorList>
    </citation>
    <scope>IDENTIFICATION</scope>
    <source>
        <tissue evidence="5">Muscle</tissue>
    </source>
</reference>
<accession>A0ABM1SGR8</accession>
<keyword evidence="4" id="KW-1185">Reference proteome</keyword>
<dbReference type="Gene3D" id="3.50.30.10">
    <property type="entry name" value="Phosphohistidine domain"/>
    <property type="match status" value="1"/>
</dbReference>
<feature type="domain" description="PEP-utilising enzyme mobile" evidence="2">
    <location>
        <begin position="1201"/>
        <end position="1271"/>
    </location>
</feature>
<dbReference type="InterPro" id="IPR002192">
    <property type="entry name" value="PPDK_AMP/ATP-bd"/>
</dbReference>
<dbReference type="InterPro" id="IPR051549">
    <property type="entry name" value="PEP_Utilizing_Enz"/>
</dbReference>
<dbReference type="RefSeq" id="XP_022242823.1">
    <property type="nucleotide sequence ID" value="XM_022387115.1"/>
</dbReference>
<dbReference type="Pfam" id="PF01326">
    <property type="entry name" value="PPDK_N"/>
    <property type="match status" value="1"/>
</dbReference>
<dbReference type="Proteomes" id="UP000694941">
    <property type="component" value="Unplaced"/>
</dbReference>
<evidence type="ECO:0000256" key="1">
    <source>
        <dbReference type="ARBA" id="ARBA00007837"/>
    </source>
</evidence>
<dbReference type="SUPFAM" id="SSF56059">
    <property type="entry name" value="Glutathione synthetase ATP-binding domain-like"/>
    <property type="match status" value="1"/>
</dbReference>
<dbReference type="Pfam" id="PF00391">
    <property type="entry name" value="PEP-utilizers"/>
    <property type="match status" value="1"/>
</dbReference>
<evidence type="ECO:0000259" key="3">
    <source>
        <dbReference type="Pfam" id="PF01326"/>
    </source>
</evidence>
<comment type="similarity">
    <text evidence="1">Belongs to the PEP-utilizing enzyme family.</text>
</comment>
<dbReference type="Gene3D" id="3.30.470.20">
    <property type="entry name" value="ATP-grasp fold, B domain"/>
    <property type="match status" value="1"/>
</dbReference>
<gene>
    <name evidence="5" type="primary">LOC106460401</name>
</gene>
<protein>
    <submittedName>
        <fullName evidence="5">Uncharacterized protein LOC106460401</fullName>
    </submittedName>
</protein>